<proteinExistence type="predicted"/>
<accession>A0A0D2XBX4</accession>
<evidence type="ECO:0000313" key="2">
    <source>
        <dbReference type="EnsemblFungi" id="FOXG_01396P0"/>
    </source>
</evidence>
<dbReference type="EnsemblFungi" id="FOXG_01396T0">
    <property type="protein sequence ID" value="FOXG_01396P0"/>
    <property type="gene ID" value="FOXG_01396"/>
</dbReference>
<reference evidence="3" key="1">
    <citation type="journal article" date="2012" name="Mol. Plant Microbe Interact.">
        <title>A highly conserved effector in Fusarium oxysporum is required for full virulence on Arabidopsis.</title>
        <authorList>
            <person name="Thatcher L.F."/>
            <person name="Gardiner D.M."/>
            <person name="Kazan K."/>
            <person name="Manners J."/>
        </authorList>
    </citation>
    <scope>NUCLEOTIDE SEQUENCE [LARGE SCALE GENOMIC DNA]</scope>
    <source>
        <strain evidence="3">Fo5176</strain>
    </source>
</reference>
<evidence type="ECO:0000313" key="3">
    <source>
        <dbReference type="Proteomes" id="UP000002489"/>
    </source>
</evidence>
<name>A0A0D2XBX4_FUSOF</name>
<dbReference type="AlphaFoldDB" id="A0A0D2XBX4"/>
<dbReference type="Proteomes" id="UP000002489">
    <property type="component" value="Unassembled WGS sequence"/>
</dbReference>
<reference evidence="2" key="2">
    <citation type="submission" date="2025-08" db="UniProtKB">
        <authorList>
            <consortium name="EnsemblFungi"/>
        </authorList>
    </citation>
    <scope>IDENTIFICATION</scope>
    <source>
        <strain evidence="2">4287 / CBS 123668 / FGSC 9935 / NRRL 34936</strain>
    </source>
</reference>
<organism evidence="2 3">
    <name type="scientific">Fusarium oxysporum (strain Fo5176)</name>
    <name type="common">Fusarium vascular wilt</name>
    <dbReference type="NCBI Taxonomy" id="660025"/>
    <lineage>
        <taxon>Eukaryota</taxon>
        <taxon>Fungi</taxon>
        <taxon>Dikarya</taxon>
        <taxon>Ascomycota</taxon>
        <taxon>Pezizomycotina</taxon>
        <taxon>Sordariomycetes</taxon>
        <taxon>Hypocreomycetidae</taxon>
        <taxon>Hypocreales</taxon>
        <taxon>Nectriaceae</taxon>
        <taxon>Fusarium</taxon>
        <taxon>Fusarium oxysporum species complex</taxon>
    </lineage>
</organism>
<sequence length="125" mass="14024">MPFANKGVESLFLRPMTRMTNRPTTAPSGNIPLPTETTTLILLFRDLVLRRVINSAKVKRAGSLRLFTLDNFKQENYPQSGEGAGYQRRHSPDGKGGVSIPKPFQYRVVDDTGHQFGKDCAWDDN</sequence>
<protein>
    <submittedName>
        <fullName evidence="2">Uncharacterized protein</fullName>
    </submittedName>
</protein>
<evidence type="ECO:0000256" key="1">
    <source>
        <dbReference type="SAM" id="MobiDB-lite"/>
    </source>
</evidence>
<feature type="region of interest" description="Disordered" evidence="1">
    <location>
        <begin position="78"/>
        <end position="102"/>
    </location>
</feature>